<evidence type="ECO:0000313" key="2">
    <source>
        <dbReference type="Proteomes" id="UP000186364"/>
    </source>
</evidence>
<sequence>MTHAMDDHHDINPIIAGLVHSETMPFHDDARRGADLGASRTHGWMQAGELELGQQLTQQLVSGGLVDSGD</sequence>
<comment type="caution">
    <text evidence="1">The sequence shown here is derived from an EMBL/GenBank/DDBJ whole genome shotgun (WGS) entry which is preliminary data.</text>
</comment>
<dbReference type="AlphaFoldDB" id="A0A1Q9ARV1"/>
<organism evidence="1 2">
    <name type="scientific">Xaviernesmea oryzae</name>
    <dbReference type="NCBI Taxonomy" id="464029"/>
    <lineage>
        <taxon>Bacteria</taxon>
        <taxon>Pseudomonadati</taxon>
        <taxon>Pseudomonadota</taxon>
        <taxon>Alphaproteobacteria</taxon>
        <taxon>Hyphomicrobiales</taxon>
        <taxon>Rhizobiaceae</taxon>
        <taxon>Rhizobium/Agrobacterium group</taxon>
        <taxon>Xaviernesmea</taxon>
    </lineage>
</organism>
<dbReference type="EMBL" id="MKIP01000058">
    <property type="protein sequence ID" value="OLP58111.1"/>
    <property type="molecule type" value="Genomic_DNA"/>
</dbReference>
<dbReference type="Proteomes" id="UP000186364">
    <property type="component" value="Unassembled WGS sequence"/>
</dbReference>
<name>A0A1Q9ARV1_9HYPH</name>
<accession>A0A1Q9ARV1</accession>
<reference evidence="1 2" key="1">
    <citation type="submission" date="2016-09" db="EMBL/GenBank/DDBJ databases">
        <title>Rhizobium sp. nov., a novel species isolated from the rice rhizosphere.</title>
        <authorList>
            <person name="Zhao J."/>
            <person name="Zhang X."/>
        </authorList>
    </citation>
    <scope>NUCLEOTIDE SEQUENCE [LARGE SCALE GENOMIC DNA]</scope>
    <source>
        <strain evidence="1 2">1.7048</strain>
    </source>
</reference>
<gene>
    <name evidence="1" type="ORF">BJF93_05625</name>
</gene>
<protein>
    <submittedName>
        <fullName evidence="1">Uncharacterized protein</fullName>
    </submittedName>
</protein>
<evidence type="ECO:0000313" key="1">
    <source>
        <dbReference type="EMBL" id="OLP58111.1"/>
    </source>
</evidence>
<keyword evidence="2" id="KW-1185">Reference proteome</keyword>
<proteinExistence type="predicted"/>